<comment type="caution">
    <text evidence="2">The sequence shown here is derived from an EMBL/GenBank/DDBJ whole genome shotgun (WGS) entry which is preliminary data.</text>
</comment>
<organism evidence="2 3">
    <name type="scientific">Micromonospora radicis</name>
    <dbReference type="NCBI Taxonomy" id="1894971"/>
    <lineage>
        <taxon>Bacteria</taxon>
        <taxon>Bacillati</taxon>
        <taxon>Actinomycetota</taxon>
        <taxon>Actinomycetes</taxon>
        <taxon>Micromonosporales</taxon>
        <taxon>Micromonosporaceae</taxon>
        <taxon>Micromonospora</taxon>
    </lineage>
</organism>
<name>A0A418MV35_9ACTN</name>
<protein>
    <submittedName>
        <fullName evidence="2">Uncharacterized protein</fullName>
    </submittedName>
</protein>
<dbReference type="Proteomes" id="UP000283832">
    <property type="component" value="Unassembled WGS sequence"/>
</dbReference>
<feature type="transmembrane region" description="Helical" evidence="1">
    <location>
        <begin position="12"/>
        <end position="35"/>
    </location>
</feature>
<evidence type="ECO:0000256" key="1">
    <source>
        <dbReference type="SAM" id="Phobius"/>
    </source>
</evidence>
<feature type="transmembrane region" description="Helical" evidence="1">
    <location>
        <begin position="137"/>
        <end position="158"/>
    </location>
</feature>
<feature type="transmembrane region" description="Helical" evidence="1">
    <location>
        <begin position="55"/>
        <end position="77"/>
    </location>
</feature>
<dbReference type="RefSeq" id="WP_119576209.1">
    <property type="nucleotide sequence ID" value="NZ_QXEC01000011.1"/>
</dbReference>
<sequence>MNRVLTVARLQFVAWPLVFGWPWGILALSFLVNLALFGSIGDVDPAPVTGGLSSIYIVMLVACVTTITQDFPFIIGLGVSRRSFYLGNLLQFGAQAVAYAAVLYLLAVVEEATGGWGIELTFFGLPLLLVDNPVLRYLAFAIPFLLLGLLGIAIALVFKRWGVNGMLTLSAAAIVGFGGLGVLATWRGWWPAIGGWFADQSGGALLVGYPALLAVPLAAVSYLIIRRAAP</sequence>
<dbReference type="EMBL" id="QXEC01000011">
    <property type="protein sequence ID" value="RIV38027.1"/>
    <property type="molecule type" value="Genomic_DNA"/>
</dbReference>
<accession>A0A418MV35</accession>
<keyword evidence="1" id="KW-0812">Transmembrane</keyword>
<gene>
    <name evidence="2" type="ORF">D2L64_13880</name>
</gene>
<feature type="transmembrane region" description="Helical" evidence="1">
    <location>
        <begin position="206"/>
        <end position="225"/>
    </location>
</feature>
<feature type="transmembrane region" description="Helical" evidence="1">
    <location>
        <begin position="89"/>
        <end position="109"/>
    </location>
</feature>
<feature type="transmembrane region" description="Helical" evidence="1">
    <location>
        <begin position="165"/>
        <end position="186"/>
    </location>
</feature>
<evidence type="ECO:0000313" key="3">
    <source>
        <dbReference type="Proteomes" id="UP000283832"/>
    </source>
</evidence>
<dbReference type="AlphaFoldDB" id="A0A418MV35"/>
<keyword evidence="1" id="KW-0472">Membrane</keyword>
<keyword evidence="3" id="KW-1185">Reference proteome</keyword>
<reference evidence="2 3" key="1">
    <citation type="submission" date="2018-08" db="EMBL/GenBank/DDBJ databases">
        <title>Jishengella sp. nov., isolated from a root of Azadirachta indica A. Juss. var. siamensis Valenton.</title>
        <authorList>
            <person name="Kuncharoen N."/>
            <person name="Tanasupawat S."/>
            <person name="Kudo T."/>
            <person name="Ohkuma M."/>
        </authorList>
    </citation>
    <scope>NUCLEOTIDE SEQUENCE [LARGE SCALE GENOMIC DNA]</scope>
    <source>
        <strain evidence="2 3">AZ1-13</strain>
    </source>
</reference>
<evidence type="ECO:0000313" key="2">
    <source>
        <dbReference type="EMBL" id="RIV38027.1"/>
    </source>
</evidence>
<proteinExistence type="predicted"/>
<dbReference type="OrthoDB" id="3209791at2"/>
<keyword evidence="1" id="KW-1133">Transmembrane helix</keyword>